<proteinExistence type="predicted"/>
<dbReference type="Pfam" id="PF05725">
    <property type="entry name" value="FNIP"/>
    <property type="match status" value="4"/>
</dbReference>
<dbReference type="EMBL" id="GL870941">
    <property type="protein sequence ID" value="EGC40615.1"/>
    <property type="molecule type" value="Genomic_DNA"/>
</dbReference>
<dbReference type="PANTHER" id="PTHR46433">
    <property type="entry name" value="ANK_REP_REGION DOMAIN-CONTAINING PROTEIN-RELATED"/>
    <property type="match status" value="1"/>
</dbReference>
<dbReference type="GeneID" id="10503305"/>
<dbReference type="OrthoDB" id="23283at2759"/>
<gene>
    <name evidence="1" type="ORF">DICPUDRAFT_146553</name>
</gene>
<dbReference type="PANTHER" id="PTHR46433:SF2">
    <property type="entry name" value="ANKYRIN REPEAT-CONTAINING PROTEIN"/>
    <property type="match status" value="1"/>
</dbReference>
<accession>F0Z695</accession>
<dbReference type="RefSeq" id="XP_003282951.1">
    <property type="nucleotide sequence ID" value="XM_003282903.1"/>
</dbReference>
<evidence type="ECO:0000313" key="2">
    <source>
        <dbReference type="Proteomes" id="UP000001064"/>
    </source>
</evidence>
<dbReference type="Proteomes" id="UP000001064">
    <property type="component" value="Unassembled WGS sequence"/>
</dbReference>
<dbReference type="eggNOG" id="ENOG502SG89">
    <property type="taxonomic scope" value="Eukaryota"/>
</dbReference>
<organism evidence="1 2">
    <name type="scientific">Dictyostelium purpureum</name>
    <name type="common">Slime mold</name>
    <dbReference type="NCBI Taxonomy" id="5786"/>
    <lineage>
        <taxon>Eukaryota</taxon>
        <taxon>Amoebozoa</taxon>
        <taxon>Evosea</taxon>
        <taxon>Eumycetozoa</taxon>
        <taxon>Dictyostelia</taxon>
        <taxon>Dictyosteliales</taxon>
        <taxon>Dictyosteliaceae</taxon>
        <taxon>Dictyostelium</taxon>
    </lineage>
</organism>
<dbReference type="FunCoup" id="F0Z695">
    <property type="interactions" value="8"/>
</dbReference>
<dbReference type="InterPro" id="IPR008615">
    <property type="entry name" value="FNIP"/>
</dbReference>
<protein>
    <submittedName>
        <fullName evidence="1">Uncharacterized protein</fullName>
    </submittedName>
</protein>
<sequence>MSLNGSNSQFDDIDIESFSSHVIASLLVLPTDYKPDNLILEEDSNYIVGIDNDQSLEANEFDLTSEGTDAFPRLRNVLYTLKPLMVQPVNESVKNTILKTNSPLFIIKWLEALYRKQNNYDSIISMQIESKGLEVSNEYLKIKKEEINLPLEFNKGWVNLMDTRFKKIQQILQSNQSATHQDLFNHIHPLTSIYYEYLSKMYKHQPLDIISTFYQSQDKLSFQDILNIENPQFNQEHFKELLKKSLILEKPISIYDTIKEYITTIEFSSLLQCKKTNDDLNECGENCNISCKTRIIVLDFLSTICSLFDYTFFHPSWYIEKFNIFSKLLRYGASVDIIKLIVTSLNILIKNEEYNTIIREKEVLTNPNICNQIEFLIEYFELDIERVENKSNLLDLVSTHNLTNLFIKLLELGAGKNSNPCVINRYYQNLSNDQKLKLKPFLINLFTINPKINWRIAINQLFPLQNEQTRNSTKILSEISNSTKRFISDKYWDQLFDSNGQPKRSNEYGSRTVTLIQDNFGNGIYLKFKPQFPGTEIAVNKLSNIIFGNGLTPHCELASINGLPVLLIQQVYGEPLVDIFNDSPNIINQIEPFNISKQLILSMLINNADGNLGNFIVSKTCSFKDQRYDYKLVSIDNDQCFMPSISKSLGMFEKSLQVDTVLFLFNQMNDKVHKDVIDRICNIDVYTQLFKWLEYLKYKHQSSLDHFSSNRERLKKEKETVIGVSFNRGMISHIFSKLNRLQKLLKENGSVTHLEVLEYIEPLVSNRYKPFLNQYVSPNDRYLKLKNFNTYSKTLVSCSKHSSNKILLSRDIPNVKDIMDQLWSGKYGPSQSLEELKSLDNDVKTLNDLINLLDNKTVNLKRSIKSVNINIHEITQSYKNLEYLNISESIYVTLHIRSNLKTLDISSMIFLLQITLEVNYIESINFEGCCLLNEIKGSGNYYQNLNLWKSLNNPYNKQIIEEKNMIINLRNDNIILSWNEEYIRGVSFIFENRIVPLTTLIQHHVIIGGSIHNIIVPKETEFISLCDNFNESLHADFFPKYLSCLYLGNIKKEIKKEILPPFLKILYLGSGYQYKLSNIINCTIETLYLEDIKEALQENTLRPSIENLILCPGFNHPITPSVIPNTVKRLSIISKKKDIEVPTSIKFLEFNDDSYSPEIIKPFKVKDLLISTVYYSGGIKFYKGQITLIRRRYKEIPYFTKETNINRTLDIFTIENFKNFFGINSLKKSAKVLEYWDPPNSRNIITEINSKIKNLYIGYLNYIIPLELLPPNIKRLELLDGFDQTLLPHQLPNTIKHLVIGGIKKPLNINSISKATTLTLLRGFDNQLIPGVIGESVTNLYIDELKYQLKPNVIPSSVVKLRISDHQIETNTIPLSVSDAHITFNNIVLQPNSIPSSITTLTILINNFNDLNHSLIPNSVKNLYIINNSSNSIPINFVIPNSVILLQLRGNFDYIKPGIIPDSVRELYIDQINIPFKIKSIPYSVTSLEVGGSFNKSLPFIIPDSVAESGIIKDSVTEFWF</sequence>
<reference evidence="2" key="1">
    <citation type="journal article" date="2011" name="Genome Biol.">
        <title>Comparative genomics of the social amoebae Dictyostelium discoideum and Dictyostelium purpureum.</title>
        <authorList>
            <consortium name="US DOE Joint Genome Institute (JGI-PGF)"/>
            <person name="Sucgang R."/>
            <person name="Kuo A."/>
            <person name="Tian X."/>
            <person name="Salerno W."/>
            <person name="Parikh A."/>
            <person name="Feasley C.L."/>
            <person name="Dalin E."/>
            <person name="Tu H."/>
            <person name="Huang E."/>
            <person name="Barry K."/>
            <person name="Lindquist E."/>
            <person name="Shapiro H."/>
            <person name="Bruce D."/>
            <person name="Schmutz J."/>
            <person name="Salamov A."/>
            <person name="Fey P."/>
            <person name="Gaudet P."/>
            <person name="Anjard C."/>
            <person name="Babu M.M."/>
            <person name="Basu S."/>
            <person name="Bushmanova Y."/>
            <person name="van der Wel H."/>
            <person name="Katoh-Kurasawa M."/>
            <person name="Dinh C."/>
            <person name="Coutinho P.M."/>
            <person name="Saito T."/>
            <person name="Elias M."/>
            <person name="Schaap P."/>
            <person name="Kay R.R."/>
            <person name="Henrissat B."/>
            <person name="Eichinger L."/>
            <person name="Rivero F."/>
            <person name="Putnam N.H."/>
            <person name="West C.M."/>
            <person name="Loomis W.F."/>
            <person name="Chisholm R.L."/>
            <person name="Shaulsky G."/>
            <person name="Strassmann J.E."/>
            <person name="Queller D.C."/>
            <person name="Kuspa A."/>
            <person name="Grigoriev I.V."/>
        </authorList>
    </citation>
    <scope>NUCLEOTIDE SEQUENCE [LARGE SCALE GENOMIC DNA]</scope>
    <source>
        <strain evidence="2">QSDP1</strain>
    </source>
</reference>
<name>F0Z695_DICPU</name>
<keyword evidence="2" id="KW-1185">Reference proteome</keyword>
<evidence type="ECO:0000313" key="1">
    <source>
        <dbReference type="EMBL" id="EGC40615.1"/>
    </source>
</evidence>
<dbReference type="InParanoid" id="F0Z695"/>
<dbReference type="VEuPathDB" id="AmoebaDB:DICPUDRAFT_146553"/>
<dbReference type="KEGG" id="dpp:DICPUDRAFT_146553"/>